<dbReference type="Proteomes" id="UP000314294">
    <property type="component" value="Unassembled WGS sequence"/>
</dbReference>
<comment type="caution">
    <text evidence="1">The sequence shown here is derived from an EMBL/GenBank/DDBJ whole genome shotgun (WGS) entry which is preliminary data.</text>
</comment>
<accession>A0A4Z2GRT9</accession>
<reference evidence="1 2" key="1">
    <citation type="submission" date="2019-03" db="EMBL/GenBank/DDBJ databases">
        <title>First draft genome of Liparis tanakae, snailfish: a comprehensive survey of snailfish specific genes.</title>
        <authorList>
            <person name="Kim W."/>
            <person name="Song I."/>
            <person name="Jeong J.-H."/>
            <person name="Kim D."/>
            <person name="Kim S."/>
            <person name="Ryu S."/>
            <person name="Song J.Y."/>
            <person name="Lee S.K."/>
        </authorList>
    </citation>
    <scope>NUCLEOTIDE SEQUENCE [LARGE SCALE GENOMIC DNA]</scope>
    <source>
        <tissue evidence="1">Muscle</tissue>
    </source>
</reference>
<sequence length="67" mass="7539">MALDQEKTQQHNVVCHLEGAPTGPLRPSPDPVQVLILNWEIVQSSYRPRWCRSLILLDGMTSGLKVD</sequence>
<protein>
    <submittedName>
        <fullName evidence="1">Uncharacterized protein</fullName>
    </submittedName>
</protein>
<name>A0A4Z2GRT9_9TELE</name>
<proteinExistence type="predicted"/>
<dbReference type="AlphaFoldDB" id="A0A4Z2GRT9"/>
<dbReference type="EMBL" id="SRLO01000432">
    <property type="protein sequence ID" value="TNN56287.1"/>
    <property type="molecule type" value="Genomic_DNA"/>
</dbReference>
<evidence type="ECO:0000313" key="2">
    <source>
        <dbReference type="Proteomes" id="UP000314294"/>
    </source>
</evidence>
<keyword evidence="2" id="KW-1185">Reference proteome</keyword>
<evidence type="ECO:0000313" key="1">
    <source>
        <dbReference type="EMBL" id="TNN56287.1"/>
    </source>
</evidence>
<gene>
    <name evidence="1" type="ORF">EYF80_033493</name>
</gene>
<organism evidence="1 2">
    <name type="scientific">Liparis tanakae</name>
    <name type="common">Tanaka's snailfish</name>
    <dbReference type="NCBI Taxonomy" id="230148"/>
    <lineage>
        <taxon>Eukaryota</taxon>
        <taxon>Metazoa</taxon>
        <taxon>Chordata</taxon>
        <taxon>Craniata</taxon>
        <taxon>Vertebrata</taxon>
        <taxon>Euteleostomi</taxon>
        <taxon>Actinopterygii</taxon>
        <taxon>Neopterygii</taxon>
        <taxon>Teleostei</taxon>
        <taxon>Neoteleostei</taxon>
        <taxon>Acanthomorphata</taxon>
        <taxon>Eupercaria</taxon>
        <taxon>Perciformes</taxon>
        <taxon>Cottioidei</taxon>
        <taxon>Cottales</taxon>
        <taxon>Liparidae</taxon>
        <taxon>Liparis</taxon>
    </lineage>
</organism>